<dbReference type="GO" id="GO:0006310">
    <property type="term" value="P:DNA recombination"/>
    <property type="evidence" value="ECO:0007669"/>
    <property type="project" value="UniProtKB-KW"/>
</dbReference>
<proteinExistence type="inferred from homology"/>
<dbReference type="InterPro" id="IPR004107">
    <property type="entry name" value="Integrase_SAM-like_N"/>
</dbReference>
<evidence type="ECO:0000256" key="2">
    <source>
        <dbReference type="ARBA" id="ARBA00022908"/>
    </source>
</evidence>
<dbReference type="InterPro" id="IPR002104">
    <property type="entry name" value="Integrase_catalytic"/>
</dbReference>
<dbReference type="SUPFAM" id="SSF56349">
    <property type="entry name" value="DNA breaking-rejoining enzymes"/>
    <property type="match status" value="1"/>
</dbReference>
<comment type="similarity">
    <text evidence="1">Belongs to the 'phage' integrase family.</text>
</comment>
<dbReference type="InterPro" id="IPR044068">
    <property type="entry name" value="CB"/>
</dbReference>
<evidence type="ECO:0000259" key="6">
    <source>
        <dbReference type="PROSITE" id="PS51898"/>
    </source>
</evidence>
<dbReference type="GO" id="GO:0015074">
    <property type="term" value="P:DNA integration"/>
    <property type="evidence" value="ECO:0007669"/>
    <property type="project" value="UniProtKB-KW"/>
</dbReference>
<dbReference type="AlphaFoldDB" id="A0A1F4XJK3"/>
<evidence type="ECO:0008006" key="10">
    <source>
        <dbReference type="Google" id="ProtNLM"/>
    </source>
</evidence>
<evidence type="ECO:0000256" key="3">
    <source>
        <dbReference type="ARBA" id="ARBA00023125"/>
    </source>
</evidence>
<dbReference type="Gene3D" id="1.10.150.130">
    <property type="match status" value="1"/>
</dbReference>
<organism evidence="8 9">
    <name type="scientific">Candidatus Abawacabacteria bacterium RBG_16_42_10</name>
    <dbReference type="NCBI Taxonomy" id="1817814"/>
    <lineage>
        <taxon>Bacteria</taxon>
        <taxon>Candidatus Abawacaibacteriota</taxon>
    </lineage>
</organism>
<name>A0A1F4XJK3_9BACT</name>
<dbReference type="PANTHER" id="PTHR30349:SF64">
    <property type="entry name" value="PROPHAGE INTEGRASE INTD-RELATED"/>
    <property type="match status" value="1"/>
</dbReference>
<dbReference type="PANTHER" id="PTHR30349">
    <property type="entry name" value="PHAGE INTEGRASE-RELATED"/>
    <property type="match status" value="1"/>
</dbReference>
<dbReference type="EMBL" id="MEWR01000018">
    <property type="protein sequence ID" value="OGC81826.1"/>
    <property type="molecule type" value="Genomic_DNA"/>
</dbReference>
<dbReference type="InterPro" id="IPR010998">
    <property type="entry name" value="Integrase_recombinase_N"/>
</dbReference>
<evidence type="ECO:0000256" key="1">
    <source>
        <dbReference type="ARBA" id="ARBA00008857"/>
    </source>
</evidence>
<feature type="domain" description="Core-binding (CB)" evidence="7">
    <location>
        <begin position="1"/>
        <end position="80"/>
    </location>
</feature>
<gene>
    <name evidence="8" type="ORF">A2V81_01800</name>
</gene>
<dbReference type="PROSITE" id="PS51898">
    <property type="entry name" value="TYR_RECOMBINASE"/>
    <property type="match status" value="1"/>
</dbReference>
<sequence length="283" mass="32593">MQEQLYQTERELKIRNYSIKTIKSYLYGLREYFSFKKEAIEMLHEDNIRNFLLFCEQKGISAQSRNLFLNAIKFYYRNVVGTNQKIEIRTAKKPKSLPVVLSRNEINTILASTMNSKHRLLLSLSYGAGLRVSEVINLQVQDVDLQELTIHIKQAKGKKDRITVFPEKLLSEMQFLIAGKAKDDVIFASERGGKLTTRTAQKVFENSLKKSDIKKNATFHSLRHSFATHLLENGVDVRYVQELLGHQNIRTTQLYTQVTNPKLKNIKSPLETSLSDKAPQSAR</sequence>
<keyword evidence="2" id="KW-0229">DNA integration</keyword>
<keyword evidence="4" id="KW-0233">DNA recombination</keyword>
<evidence type="ECO:0000256" key="5">
    <source>
        <dbReference type="PROSITE-ProRule" id="PRU01248"/>
    </source>
</evidence>
<dbReference type="PROSITE" id="PS51900">
    <property type="entry name" value="CB"/>
    <property type="match status" value="1"/>
</dbReference>
<evidence type="ECO:0000313" key="9">
    <source>
        <dbReference type="Proteomes" id="UP000177614"/>
    </source>
</evidence>
<dbReference type="Pfam" id="PF13495">
    <property type="entry name" value="Phage_int_SAM_4"/>
    <property type="match status" value="1"/>
</dbReference>
<evidence type="ECO:0000313" key="8">
    <source>
        <dbReference type="EMBL" id="OGC81826.1"/>
    </source>
</evidence>
<feature type="domain" description="Tyr recombinase" evidence="6">
    <location>
        <begin position="96"/>
        <end position="268"/>
    </location>
</feature>
<reference evidence="8 9" key="1">
    <citation type="journal article" date="2016" name="Nat. Commun.">
        <title>Thousands of microbial genomes shed light on interconnected biogeochemical processes in an aquifer system.</title>
        <authorList>
            <person name="Anantharaman K."/>
            <person name="Brown C.T."/>
            <person name="Hug L.A."/>
            <person name="Sharon I."/>
            <person name="Castelle C.J."/>
            <person name="Probst A.J."/>
            <person name="Thomas B.C."/>
            <person name="Singh A."/>
            <person name="Wilkins M.J."/>
            <person name="Karaoz U."/>
            <person name="Brodie E.L."/>
            <person name="Williams K.H."/>
            <person name="Hubbard S.S."/>
            <person name="Banfield J.F."/>
        </authorList>
    </citation>
    <scope>NUCLEOTIDE SEQUENCE [LARGE SCALE GENOMIC DNA]</scope>
</reference>
<dbReference type="Proteomes" id="UP000177614">
    <property type="component" value="Unassembled WGS sequence"/>
</dbReference>
<keyword evidence="3 5" id="KW-0238">DNA-binding</keyword>
<evidence type="ECO:0000256" key="4">
    <source>
        <dbReference type="ARBA" id="ARBA00023172"/>
    </source>
</evidence>
<dbReference type="InterPro" id="IPR013762">
    <property type="entry name" value="Integrase-like_cat_sf"/>
</dbReference>
<dbReference type="Pfam" id="PF00589">
    <property type="entry name" value="Phage_integrase"/>
    <property type="match status" value="1"/>
</dbReference>
<protein>
    <recommendedName>
        <fullName evidence="10">Integrase</fullName>
    </recommendedName>
</protein>
<dbReference type="STRING" id="1817814.A2V81_01800"/>
<dbReference type="GO" id="GO:0003677">
    <property type="term" value="F:DNA binding"/>
    <property type="evidence" value="ECO:0007669"/>
    <property type="project" value="UniProtKB-UniRule"/>
</dbReference>
<dbReference type="Gene3D" id="1.10.443.10">
    <property type="entry name" value="Intergrase catalytic core"/>
    <property type="match status" value="1"/>
</dbReference>
<dbReference type="InterPro" id="IPR050090">
    <property type="entry name" value="Tyrosine_recombinase_XerCD"/>
</dbReference>
<comment type="caution">
    <text evidence="8">The sequence shown here is derived from an EMBL/GenBank/DDBJ whole genome shotgun (WGS) entry which is preliminary data.</text>
</comment>
<accession>A0A1F4XJK3</accession>
<dbReference type="InterPro" id="IPR011010">
    <property type="entry name" value="DNA_brk_join_enz"/>
</dbReference>
<evidence type="ECO:0000259" key="7">
    <source>
        <dbReference type="PROSITE" id="PS51900"/>
    </source>
</evidence>